<evidence type="ECO:0000256" key="1">
    <source>
        <dbReference type="ARBA" id="ARBA00006594"/>
    </source>
</evidence>
<dbReference type="InterPro" id="IPR029063">
    <property type="entry name" value="SAM-dependent_MTases_sf"/>
</dbReference>
<sequence>MRIPETIASMAVPVSELRPYQGNPRRGDIEAIKESLETNGQYRPLVANRRTGEVLAGNHTLQAAKALGWPEIAVTWVDVDEEQAARIVLVDNRTNDLAGYDEAALADLLSGLPDLAGTGYDQAALADLLVDELPSFTDQDEPGALPERDPICRVGDVWDLGESMLLVGDATDTTSVADMLNGEQADCVWTDPPYGVNYVGKTKEALTIQNDSAADLPVLLLGAFQTVIECSRPGAPVYVAYAANENVVFHTAMETAGLLVRQHLVWVKPAMVLGRADYQYRHEPIWKAQTPGESDEGTPAGHEGVAYGFTPGGQGRLGRGGPNWFGDNRATTVFEVAKPSANRDHPTMKPVELIDRMLANSLRPGGLVLDVFGGSGSTLIAAYHRRSRAALVELDPWYADAICRRFQEHTGIMPVRRADSVPVDFCREE</sequence>
<dbReference type="GO" id="GO:0008170">
    <property type="term" value="F:N-methyltransferase activity"/>
    <property type="evidence" value="ECO:0007669"/>
    <property type="project" value="InterPro"/>
</dbReference>
<dbReference type="InterPro" id="IPR002941">
    <property type="entry name" value="DNA_methylase_N4/N6"/>
</dbReference>
<dbReference type="PROSITE" id="PS00092">
    <property type="entry name" value="N6_MTASE"/>
    <property type="match status" value="1"/>
</dbReference>
<dbReference type="Gene3D" id="3.40.50.150">
    <property type="entry name" value="Vaccinia Virus protein VP39"/>
    <property type="match status" value="1"/>
</dbReference>
<keyword evidence="3" id="KW-0808">Transferase</keyword>
<dbReference type="SMART" id="SM00470">
    <property type="entry name" value="ParB"/>
    <property type="match status" value="1"/>
</dbReference>
<proteinExistence type="inferred from homology"/>
<name>A0A8S5LYX5_9CAUD</name>
<keyword evidence="2" id="KW-0489">Methyltransferase</keyword>
<feature type="domain" description="ParB-like N-terminal" evidence="5">
    <location>
        <begin position="10"/>
        <end position="93"/>
    </location>
</feature>
<dbReference type="Pfam" id="PF01555">
    <property type="entry name" value="N6_N4_Mtase"/>
    <property type="match status" value="1"/>
</dbReference>
<protein>
    <submittedName>
        <fullName evidence="6">ParB protein</fullName>
    </submittedName>
</protein>
<dbReference type="InterPro" id="IPR036086">
    <property type="entry name" value="ParB/Sulfiredoxin_sf"/>
</dbReference>
<dbReference type="Pfam" id="PF02195">
    <property type="entry name" value="ParB_N"/>
    <property type="match status" value="1"/>
</dbReference>
<dbReference type="InterPro" id="IPR002052">
    <property type="entry name" value="DNA_methylase_N6_adenine_CS"/>
</dbReference>
<comment type="similarity">
    <text evidence="1">Belongs to the N(4)/N(6)-methyltransferase family.</text>
</comment>
<dbReference type="Gene3D" id="3.90.1530.10">
    <property type="entry name" value="Conserved hypothetical protein from pyrococcus furiosus pfu- 392566-001, ParB domain"/>
    <property type="match status" value="1"/>
</dbReference>
<evidence type="ECO:0000256" key="2">
    <source>
        <dbReference type="ARBA" id="ARBA00022603"/>
    </source>
</evidence>
<dbReference type="PIRSF" id="PIRSF036758">
    <property type="entry name" value="Aden_M_ParB"/>
    <property type="match status" value="1"/>
</dbReference>
<keyword evidence="4" id="KW-0949">S-adenosyl-L-methionine</keyword>
<reference evidence="6" key="1">
    <citation type="journal article" date="2021" name="Proc. Natl. Acad. Sci. U.S.A.">
        <title>A Catalog of Tens of Thousands of Viruses from Human Metagenomes Reveals Hidden Associations with Chronic Diseases.</title>
        <authorList>
            <person name="Tisza M.J."/>
            <person name="Buck C.B."/>
        </authorList>
    </citation>
    <scope>NUCLEOTIDE SEQUENCE</scope>
    <source>
        <strain evidence="6">CtvGX2</strain>
    </source>
</reference>
<dbReference type="PRINTS" id="PR00506">
    <property type="entry name" value="D21N6MTFRASE"/>
</dbReference>
<dbReference type="SUPFAM" id="SSF53335">
    <property type="entry name" value="S-adenosyl-L-methionine-dependent methyltransferases"/>
    <property type="match status" value="1"/>
</dbReference>
<dbReference type="InterPro" id="IPR002295">
    <property type="entry name" value="N4/N6-MTase_EcoPI_Mod-like"/>
</dbReference>
<dbReference type="GO" id="GO:0032259">
    <property type="term" value="P:methylation"/>
    <property type="evidence" value="ECO:0007669"/>
    <property type="project" value="UniProtKB-KW"/>
</dbReference>
<dbReference type="InterPro" id="IPR003115">
    <property type="entry name" value="ParB_N"/>
</dbReference>
<evidence type="ECO:0000259" key="5">
    <source>
        <dbReference type="SMART" id="SM00470"/>
    </source>
</evidence>
<evidence type="ECO:0000256" key="3">
    <source>
        <dbReference type="ARBA" id="ARBA00022679"/>
    </source>
</evidence>
<accession>A0A8S5LYX5</accession>
<dbReference type="InterPro" id="IPR015840">
    <property type="entry name" value="DNA_MeTrfase_ParB"/>
</dbReference>
<evidence type="ECO:0000313" key="6">
    <source>
        <dbReference type="EMBL" id="DAD75170.1"/>
    </source>
</evidence>
<dbReference type="GO" id="GO:0003677">
    <property type="term" value="F:DNA binding"/>
    <property type="evidence" value="ECO:0007669"/>
    <property type="project" value="InterPro"/>
</dbReference>
<dbReference type="SUPFAM" id="SSF110849">
    <property type="entry name" value="ParB/Sulfiredoxin"/>
    <property type="match status" value="1"/>
</dbReference>
<evidence type="ECO:0000256" key="4">
    <source>
        <dbReference type="ARBA" id="ARBA00022691"/>
    </source>
</evidence>
<organism evidence="6">
    <name type="scientific">Siphoviridae sp. ctvGX2</name>
    <dbReference type="NCBI Taxonomy" id="2826512"/>
    <lineage>
        <taxon>Viruses</taxon>
        <taxon>Duplodnaviria</taxon>
        <taxon>Heunggongvirae</taxon>
        <taxon>Uroviricota</taxon>
        <taxon>Caudoviricetes</taxon>
    </lineage>
</organism>
<dbReference type="EMBL" id="BK014776">
    <property type="protein sequence ID" value="DAD75170.1"/>
    <property type="molecule type" value="Genomic_DNA"/>
</dbReference>